<dbReference type="Proteomes" id="UP000061660">
    <property type="component" value="Chromosome"/>
</dbReference>
<dbReference type="AlphaFoldDB" id="A0A0U2UCU2"/>
<sequence>MILYQMAKRLEERNRLQQTINNRTEGDVADLTTLKEQVEAQLISQASVWSEEGEDEFRLTVLSPETEWMQSNSHMQ</sequence>
<gene>
    <name evidence="1" type="ORF">IJ22_37510</name>
</gene>
<reference evidence="1 2" key="2">
    <citation type="journal article" date="2016" name="Genome Announc.">
        <title>Complete Genome Sequences of Two Interactive Moderate Thermophiles, Paenibacillus napthalenovorans 32O-Y and Paenibacillus sp. 32O-W.</title>
        <authorList>
            <person name="Butler R.R.III."/>
            <person name="Wang J."/>
            <person name="Stark B.C."/>
            <person name="Pombert J.F."/>
        </authorList>
    </citation>
    <scope>NUCLEOTIDE SEQUENCE [LARGE SCALE GENOMIC DNA]</scope>
    <source>
        <strain evidence="1 2">32O-Y</strain>
    </source>
</reference>
<dbReference type="EMBL" id="CP013652">
    <property type="protein sequence ID" value="ALS24089.1"/>
    <property type="molecule type" value="Genomic_DNA"/>
</dbReference>
<dbReference type="KEGG" id="pnp:IJ22_37510"/>
<proteinExistence type="predicted"/>
<dbReference type="STRING" id="162209.IJ22_37510"/>
<evidence type="ECO:0000313" key="1">
    <source>
        <dbReference type="EMBL" id="ALS24089.1"/>
    </source>
</evidence>
<organism evidence="1 2">
    <name type="scientific">Paenibacillus naphthalenovorans</name>
    <dbReference type="NCBI Taxonomy" id="162209"/>
    <lineage>
        <taxon>Bacteria</taxon>
        <taxon>Bacillati</taxon>
        <taxon>Bacillota</taxon>
        <taxon>Bacilli</taxon>
        <taxon>Bacillales</taxon>
        <taxon>Paenibacillaceae</taxon>
        <taxon>Paenibacillus</taxon>
    </lineage>
</organism>
<dbReference type="PATRIC" id="fig|162209.4.peg.3997"/>
<dbReference type="OrthoDB" id="2614794at2"/>
<dbReference type="RefSeq" id="WP_054818189.1">
    <property type="nucleotide sequence ID" value="NZ_BJCS01000005.1"/>
</dbReference>
<evidence type="ECO:0000313" key="2">
    <source>
        <dbReference type="Proteomes" id="UP000061660"/>
    </source>
</evidence>
<accession>A0A0U2UCU2</accession>
<keyword evidence="2" id="KW-1185">Reference proteome</keyword>
<protein>
    <submittedName>
        <fullName evidence="1">Uncharacterized protein</fullName>
    </submittedName>
</protein>
<reference evidence="2" key="1">
    <citation type="submission" date="2015-12" db="EMBL/GenBank/DDBJ databases">
        <title>Complete genome sequences of two moderately thermophilic Paenibacillus species.</title>
        <authorList>
            <person name="Butler R.III."/>
            <person name="Wang J."/>
            <person name="Stark B.C."/>
            <person name="Pombert J.-F."/>
        </authorList>
    </citation>
    <scope>NUCLEOTIDE SEQUENCE [LARGE SCALE GENOMIC DNA]</scope>
    <source>
        <strain evidence="2">32O-Y</strain>
    </source>
</reference>
<name>A0A0U2UCU2_9BACL</name>